<gene>
    <name evidence="7" type="primary">TBLA0F04070</name>
    <name evidence="7" type="ORF">TBLA_0F04070</name>
</gene>
<dbReference type="InterPro" id="IPR030456">
    <property type="entry name" value="TF_fork_head_CS_2"/>
</dbReference>
<dbReference type="RefSeq" id="XP_004181459.1">
    <property type="nucleotide sequence ID" value="XM_004181411.1"/>
</dbReference>
<dbReference type="PROSITE" id="PS00657">
    <property type="entry name" value="FORK_HEAD_1"/>
    <property type="match status" value="1"/>
</dbReference>
<evidence type="ECO:0000259" key="6">
    <source>
        <dbReference type="PROSITE" id="PS50039"/>
    </source>
</evidence>
<feature type="DNA-binding region" description="Fork-head" evidence="4">
    <location>
        <begin position="144"/>
        <end position="227"/>
    </location>
</feature>
<dbReference type="PROSITE" id="PS00658">
    <property type="entry name" value="FORK_HEAD_2"/>
    <property type="match status" value="1"/>
</dbReference>
<dbReference type="InterPro" id="IPR050211">
    <property type="entry name" value="FOX_domain-containing"/>
</dbReference>
<evidence type="ECO:0000313" key="7">
    <source>
        <dbReference type="EMBL" id="CCH61940.1"/>
    </source>
</evidence>
<dbReference type="EMBL" id="HE806321">
    <property type="protein sequence ID" value="CCH61940.1"/>
    <property type="molecule type" value="Genomic_DNA"/>
</dbReference>
<sequence>MDNYNTDSLSQDIEPLYTMLENYNKRSFSVMSESNHEYTQIQIPPHILTPPSSTVRKSFTSLQQLKLNNITNSNSQSNKLNNTGKSHSGKIKKHLSPDLSSPIAPTRAKKQKSVGGSRSNGTLTIDEFIQSLETRKRQNETNEKPPYSYAMLIWLAIITSELNKLTLSQIYTWISTFFPYYNTKDAGWQNSIRHNLSLNDAFIKIEKSSDGKGHFWEITTGSESKFFKGETVSIEYVKSKLKNIEQLLVPLPENMTVSGKENNLQTKELALRSTIGSPASIKSKKAQLSDPFDDTKGLNAPYIFESMNSNNSLNNSNDNMIKPSIINFHQNNSIPNLHATPSQRENTIIHISNTSNTVSNCNSSATDTNELNHNHSNIKNNNNTFIDNINSTETNSNSNISSNSSFNNIPTFSVSKSFDSNYKMDNNSNYTNTSNSKLKSDDKLSPISLPSVNSLKKTNIKLTPQKFSQDGIDPNSILTNTNSNNLSLSFHFSPNSGSINATRGGIPNNLSLSQTTNTFTSSIISNSSSISNLKKYSSSFNSSFDVVSPARITEHPTNDTTLYNHEFDKDHNNLCVELNTASKNLQASSIGDTVPKTPRLKQSNILEKTPNKLLSTPQANPFSLRKWQTPSHIFDDLFSSPFFKDAGTPLRIIPTFGNHLSANEECNSSVSSRISTMLPNIASSTTASSIPNTSNNNNTSASQRLGHRPKISSSGLFGVDVYSVWQRATENASQN</sequence>
<dbReference type="GO" id="GO:0000978">
    <property type="term" value="F:RNA polymerase II cis-regulatory region sequence-specific DNA binding"/>
    <property type="evidence" value="ECO:0007669"/>
    <property type="project" value="UniProtKB-ARBA"/>
</dbReference>
<dbReference type="InterPro" id="IPR018122">
    <property type="entry name" value="TF_fork_head_CS_1"/>
</dbReference>
<dbReference type="GeneID" id="14497092"/>
<feature type="compositionally biased region" description="Low complexity" evidence="5">
    <location>
        <begin position="685"/>
        <end position="702"/>
    </location>
</feature>
<dbReference type="FunCoup" id="I2H6D8">
    <property type="interactions" value="423"/>
</dbReference>
<dbReference type="GO" id="GO:0001228">
    <property type="term" value="F:DNA-binding transcription activator activity, RNA polymerase II-specific"/>
    <property type="evidence" value="ECO:0007669"/>
    <property type="project" value="UniProtKB-ARBA"/>
</dbReference>
<dbReference type="eggNOG" id="KOG2294">
    <property type="taxonomic scope" value="Eukaryota"/>
</dbReference>
<dbReference type="STRING" id="1071380.I2H6D8"/>
<reference evidence="7 8" key="1">
    <citation type="journal article" date="2011" name="Proc. Natl. Acad. Sci. U.S.A.">
        <title>Evolutionary erosion of yeast sex chromosomes by mating-type switching accidents.</title>
        <authorList>
            <person name="Gordon J.L."/>
            <person name="Armisen D."/>
            <person name="Proux-Wera E."/>
            <person name="Oheigeartaigh S.S."/>
            <person name="Byrne K.P."/>
            <person name="Wolfe K.H."/>
        </authorList>
    </citation>
    <scope>NUCLEOTIDE SEQUENCE [LARGE SCALE GENOMIC DNA]</scope>
    <source>
        <strain evidence="8">ATCC 34711 / CBS 6284 / DSM 70876 / NBRC 10599 / NRRL Y-10934 / UCD 77-7</strain>
    </source>
</reference>
<protein>
    <recommendedName>
        <fullName evidence="6">Fork-head domain-containing protein</fullName>
    </recommendedName>
</protein>
<feature type="region of interest" description="Disordered" evidence="5">
    <location>
        <begin position="70"/>
        <end position="121"/>
    </location>
</feature>
<dbReference type="Pfam" id="PF00250">
    <property type="entry name" value="Forkhead"/>
    <property type="match status" value="1"/>
</dbReference>
<dbReference type="AlphaFoldDB" id="I2H6D8"/>
<dbReference type="InParanoid" id="I2H6D8"/>
<dbReference type="InterPro" id="IPR036388">
    <property type="entry name" value="WH-like_DNA-bd_sf"/>
</dbReference>
<accession>I2H6D8</accession>
<evidence type="ECO:0000256" key="3">
    <source>
        <dbReference type="ARBA" id="ARBA00023242"/>
    </source>
</evidence>
<dbReference type="InterPro" id="IPR001766">
    <property type="entry name" value="Fork_head_dom"/>
</dbReference>
<feature type="compositionally biased region" description="Polar residues" evidence="5">
    <location>
        <begin position="70"/>
        <end position="86"/>
    </location>
</feature>
<dbReference type="KEGG" id="tbl:TBLA_0F04070"/>
<proteinExistence type="predicted"/>
<evidence type="ECO:0000256" key="4">
    <source>
        <dbReference type="PROSITE-ProRule" id="PRU00089"/>
    </source>
</evidence>
<feature type="domain" description="Fork-head" evidence="6">
    <location>
        <begin position="144"/>
        <end position="227"/>
    </location>
</feature>
<evidence type="ECO:0000256" key="2">
    <source>
        <dbReference type="ARBA" id="ARBA00023125"/>
    </source>
</evidence>
<keyword evidence="2 4" id="KW-0238">DNA-binding</keyword>
<dbReference type="SMART" id="SM00339">
    <property type="entry name" value="FH"/>
    <property type="match status" value="1"/>
</dbReference>
<dbReference type="GO" id="GO:0005634">
    <property type="term" value="C:nucleus"/>
    <property type="evidence" value="ECO:0007669"/>
    <property type="project" value="UniProtKB-SubCell"/>
</dbReference>
<evidence type="ECO:0000313" key="8">
    <source>
        <dbReference type="Proteomes" id="UP000002866"/>
    </source>
</evidence>
<organism evidence="7 8">
    <name type="scientific">Henningerozyma blattae (strain ATCC 34711 / CBS 6284 / DSM 70876 / NBRC 10599 / NRRL Y-10934 / UCD 77-7)</name>
    <name type="common">Yeast</name>
    <name type="synonym">Tetrapisispora blattae</name>
    <dbReference type="NCBI Taxonomy" id="1071380"/>
    <lineage>
        <taxon>Eukaryota</taxon>
        <taxon>Fungi</taxon>
        <taxon>Dikarya</taxon>
        <taxon>Ascomycota</taxon>
        <taxon>Saccharomycotina</taxon>
        <taxon>Saccharomycetes</taxon>
        <taxon>Saccharomycetales</taxon>
        <taxon>Saccharomycetaceae</taxon>
        <taxon>Henningerozyma</taxon>
    </lineage>
</organism>
<name>I2H6D8_HENB6</name>
<dbReference type="PROSITE" id="PS50039">
    <property type="entry name" value="FORK_HEAD_3"/>
    <property type="match status" value="1"/>
</dbReference>
<dbReference type="CDD" id="cd00059">
    <property type="entry name" value="FH_FOX"/>
    <property type="match status" value="1"/>
</dbReference>
<dbReference type="PRINTS" id="PR00053">
    <property type="entry name" value="FORKHEAD"/>
</dbReference>
<keyword evidence="8" id="KW-1185">Reference proteome</keyword>
<dbReference type="PANTHER" id="PTHR11829:SF343">
    <property type="entry name" value="FORK-HEAD DOMAIN-CONTAINING PROTEIN"/>
    <property type="match status" value="1"/>
</dbReference>
<dbReference type="SUPFAM" id="SSF46785">
    <property type="entry name" value="Winged helix' DNA-binding domain"/>
    <property type="match status" value="1"/>
</dbReference>
<dbReference type="Gene3D" id="1.10.10.10">
    <property type="entry name" value="Winged helix-like DNA-binding domain superfamily/Winged helix DNA-binding domain"/>
    <property type="match status" value="1"/>
</dbReference>
<dbReference type="OrthoDB" id="5954824at2759"/>
<feature type="region of interest" description="Disordered" evidence="5">
    <location>
        <begin position="685"/>
        <end position="707"/>
    </location>
</feature>
<evidence type="ECO:0000256" key="5">
    <source>
        <dbReference type="SAM" id="MobiDB-lite"/>
    </source>
</evidence>
<dbReference type="Proteomes" id="UP000002866">
    <property type="component" value="Chromosome 6"/>
</dbReference>
<evidence type="ECO:0000256" key="1">
    <source>
        <dbReference type="ARBA" id="ARBA00004123"/>
    </source>
</evidence>
<dbReference type="PANTHER" id="PTHR11829">
    <property type="entry name" value="FORKHEAD BOX PROTEIN"/>
    <property type="match status" value="1"/>
</dbReference>
<dbReference type="FunFam" id="1.10.10.10:FF:000260">
    <property type="entry name" value="Forkhead transcription factor (Sep1)"/>
    <property type="match status" value="1"/>
</dbReference>
<keyword evidence="3 4" id="KW-0539">Nucleus</keyword>
<dbReference type="HOGENOM" id="CLU_020432_0_0_1"/>
<comment type="subcellular location">
    <subcellularLocation>
        <location evidence="1 4">Nucleus</location>
    </subcellularLocation>
</comment>
<dbReference type="InterPro" id="IPR036390">
    <property type="entry name" value="WH_DNA-bd_sf"/>
</dbReference>